<dbReference type="Gene3D" id="1.25.40.10">
    <property type="entry name" value="Tetratricopeptide repeat domain"/>
    <property type="match status" value="4"/>
</dbReference>
<dbReference type="AlphaFoldDB" id="A0A1S4DVG9"/>
<dbReference type="FunFam" id="1.25.40.10:FF:000158">
    <property type="entry name" value="pentatricopeptide repeat-containing protein At2g33680"/>
    <property type="match status" value="1"/>
</dbReference>
<dbReference type="FunFam" id="1.25.40.10:FF:000677">
    <property type="entry name" value="Pentatricopeptide repeat-containing protein"/>
    <property type="match status" value="1"/>
</dbReference>
<sequence length="742" mass="83420">MRNVLDVRVLANRYVAQLNLCCPQNPSSYSLARTVHAHVIASGFKLRGHIVNRLIDVYWKSSDFVYARQLFDEIPQPDVIARTTLITAYSALGNLKMAREIFNETPLDMRDTVFYNAMITGYSHMNDGHSAIELFRAMRWANFQPDDFTFASVLSASTLIFDDERQCGQMHGAVVKSGIGLFPAVLNSLLSVYVKCASSPLVSSSSLMASARKLFDEMPKRNEFIWTTLITGYVRNDDLAAAREILDTMTEQPGIAWNAMISGYLHHGLFEDALTLFRKMRLLGVQLDESTYTSVISACADGGFFLLGKQVHAYILKNELNPDRNFLLSVGNTLITLYWKYGKVDGARKIFYEMPVKDVISWNTLLSGYVNAGRMEEAKSFFAQMPEKNLLTWTVMISGLAQNGFGEQALKLFNQMRLDGYEPNDYAFAGAITACSVLGALENGRQLHAQIVHLGHDSTLSVGNAMITMYARCGVVEAARTVFLTMPFVDPVSWNAMIAALGQHGHGIKAIELYEQMLKEGKFSDAKNVIDSMPFEARAPIWEALLAGCRTHGNMDLGIEAAEKLFKLIPQHDGTYVLLSNMYASLGRWNDVARTRKLMRDRGVKKEPACSWTEVENKVHVFLVDDTVHPEVLSIYNYLEKLNLEMKKLGYIPDTKYVLHDMESEHKEYALSTHSEKLAVAFGLMKLPQGATVRVFKNLRICGDCHNAIKFMSKVAGREIVVRDGKRFHHFKYGECSCGNYW</sequence>
<dbReference type="SMR" id="A0A1S4DVG9"/>
<dbReference type="Pfam" id="PF13041">
    <property type="entry name" value="PPR_2"/>
    <property type="match status" value="3"/>
</dbReference>
<organism evidence="5 6">
    <name type="scientific">Cucumis melo</name>
    <name type="common">Muskmelon</name>
    <dbReference type="NCBI Taxonomy" id="3656"/>
    <lineage>
        <taxon>Eukaryota</taxon>
        <taxon>Viridiplantae</taxon>
        <taxon>Streptophyta</taxon>
        <taxon>Embryophyta</taxon>
        <taxon>Tracheophyta</taxon>
        <taxon>Spermatophyta</taxon>
        <taxon>Magnoliopsida</taxon>
        <taxon>eudicotyledons</taxon>
        <taxon>Gunneridae</taxon>
        <taxon>Pentapetalae</taxon>
        <taxon>rosids</taxon>
        <taxon>fabids</taxon>
        <taxon>Cucurbitales</taxon>
        <taxon>Cucurbitaceae</taxon>
        <taxon>Benincaseae</taxon>
        <taxon>Cucumis</taxon>
    </lineage>
</organism>
<evidence type="ECO:0000256" key="1">
    <source>
        <dbReference type="ARBA" id="ARBA00006643"/>
    </source>
</evidence>
<dbReference type="GO" id="GO:0008270">
    <property type="term" value="F:zinc ion binding"/>
    <property type="evidence" value="ECO:0007669"/>
    <property type="project" value="InterPro"/>
</dbReference>
<evidence type="ECO:0000313" key="6">
    <source>
        <dbReference type="RefSeq" id="XP_016899981.1"/>
    </source>
</evidence>
<dbReference type="Pfam" id="PF01535">
    <property type="entry name" value="PPR"/>
    <property type="match status" value="5"/>
</dbReference>
<dbReference type="InterPro" id="IPR011990">
    <property type="entry name" value="TPR-like_helical_dom_sf"/>
</dbReference>
<dbReference type="RefSeq" id="XP_016899981.1">
    <property type="nucleotide sequence ID" value="XM_017044492.2"/>
</dbReference>
<dbReference type="InterPro" id="IPR002885">
    <property type="entry name" value="PPR_rpt"/>
</dbReference>
<dbReference type="PANTHER" id="PTHR47926">
    <property type="entry name" value="PENTATRICOPEPTIDE REPEAT-CONTAINING PROTEIN"/>
    <property type="match status" value="1"/>
</dbReference>
<dbReference type="SUPFAM" id="SSF48452">
    <property type="entry name" value="TPR-like"/>
    <property type="match status" value="1"/>
</dbReference>
<comment type="similarity">
    <text evidence="1">Belongs to the PPR family. PCMP-H subfamily.</text>
</comment>
<reference evidence="6" key="1">
    <citation type="submission" date="2025-08" db="UniProtKB">
        <authorList>
            <consortium name="RefSeq"/>
        </authorList>
    </citation>
    <scope>IDENTIFICATION</scope>
    <source>
        <tissue evidence="6">Stem</tissue>
    </source>
</reference>
<dbReference type="FunFam" id="1.25.40.10:FF:000393">
    <property type="entry name" value="Pentatricopeptide repeat-containing protein At1g20230"/>
    <property type="match status" value="1"/>
</dbReference>
<feature type="repeat" description="PPR" evidence="3">
    <location>
        <begin position="222"/>
        <end position="252"/>
    </location>
</feature>
<dbReference type="Proteomes" id="UP001652600">
    <property type="component" value="Chromosome 3"/>
</dbReference>
<evidence type="ECO:0000256" key="2">
    <source>
        <dbReference type="ARBA" id="ARBA00022737"/>
    </source>
</evidence>
<dbReference type="PROSITE" id="PS51375">
    <property type="entry name" value="PPR"/>
    <property type="match status" value="6"/>
</dbReference>
<gene>
    <name evidence="6" type="primary">LOC103488043</name>
</gene>
<feature type="repeat" description="PPR" evidence="3">
    <location>
        <begin position="358"/>
        <end position="388"/>
    </location>
</feature>
<keyword evidence="5" id="KW-1185">Reference proteome</keyword>
<dbReference type="InParanoid" id="A0A1S4DVG9"/>
<evidence type="ECO:0000256" key="3">
    <source>
        <dbReference type="PROSITE-ProRule" id="PRU00708"/>
    </source>
</evidence>
<feature type="repeat" description="PPR" evidence="3">
    <location>
        <begin position="253"/>
        <end position="287"/>
    </location>
</feature>
<dbReference type="GO" id="GO:0009451">
    <property type="term" value="P:RNA modification"/>
    <property type="evidence" value="ECO:0007669"/>
    <property type="project" value="InterPro"/>
</dbReference>
<dbReference type="Pfam" id="PF20431">
    <property type="entry name" value="E_motif"/>
    <property type="match status" value="1"/>
</dbReference>
<dbReference type="GeneID" id="103488043"/>
<dbReference type="FunCoup" id="A0A1S4DVG9">
    <property type="interactions" value="400"/>
</dbReference>
<feature type="repeat" description="PPR" evidence="3">
    <location>
        <begin position="490"/>
        <end position="524"/>
    </location>
</feature>
<accession>A0A1S4DVG9</accession>
<dbReference type="InterPro" id="IPR046848">
    <property type="entry name" value="E_motif"/>
</dbReference>
<feature type="repeat" description="PPR" evidence="3">
    <location>
        <begin position="389"/>
        <end position="423"/>
    </location>
</feature>
<name>A0A1S4DVG9_CUCME</name>
<dbReference type="eggNOG" id="KOG4197">
    <property type="taxonomic scope" value="Eukaryota"/>
</dbReference>
<proteinExistence type="inferred from homology"/>
<evidence type="ECO:0000259" key="4">
    <source>
        <dbReference type="Pfam" id="PF14432"/>
    </source>
</evidence>
<dbReference type="PANTHER" id="PTHR47926:SF541">
    <property type="entry name" value="DYW DOMAIN-CONTAINING PROTEIN"/>
    <property type="match status" value="1"/>
</dbReference>
<dbReference type="InterPro" id="IPR032867">
    <property type="entry name" value="DYW_dom"/>
</dbReference>
<feature type="domain" description="DYW" evidence="4">
    <location>
        <begin position="650"/>
        <end position="742"/>
    </location>
</feature>
<dbReference type="Pfam" id="PF14432">
    <property type="entry name" value="DYW_deaminase"/>
    <property type="match status" value="1"/>
</dbReference>
<protein>
    <submittedName>
        <fullName evidence="6">Pentatricopeptide repeat-containing protein At1g25360-like isoform X2</fullName>
    </submittedName>
</protein>
<dbReference type="GO" id="GO:0003723">
    <property type="term" value="F:RNA binding"/>
    <property type="evidence" value="ECO:0007669"/>
    <property type="project" value="InterPro"/>
</dbReference>
<dbReference type="GO" id="GO:0099402">
    <property type="term" value="P:plant organ development"/>
    <property type="evidence" value="ECO:0007669"/>
    <property type="project" value="UniProtKB-ARBA"/>
</dbReference>
<dbReference type="KEGG" id="cmo:103488043"/>
<dbReference type="InterPro" id="IPR046960">
    <property type="entry name" value="PPR_At4g14850-like_plant"/>
</dbReference>
<feature type="repeat" description="PPR" evidence="3">
    <location>
        <begin position="111"/>
        <end position="145"/>
    </location>
</feature>
<evidence type="ECO:0000313" key="5">
    <source>
        <dbReference type="Proteomes" id="UP001652600"/>
    </source>
</evidence>
<dbReference type="NCBIfam" id="TIGR00756">
    <property type="entry name" value="PPR"/>
    <property type="match status" value="6"/>
</dbReference>
<keyword evidence="2" id="KW-0677">Repeat</keyword>